<gene>
    <name evidence="2" type="ORF">Q4527_07840</name>
</gene>
<sequence>MFGLIQLAGYKRSAGNTSKRTEHCAARSYPRFSLRLSLRVLSVGLILAIVGGCQSSDDAKAQMSQSDPLAVPALGNVEYHTYILANELFADLRPSRQARYAVAGFVPVDTMKYNKNDQHPLMMLGHQLEQGMMTEATKRGFTTQEFKLSNDIIVNDESDRVLTRNIDQLSDIERVDFYITGTLVYQQSGAVVNARIINVRNKDVVAAATRFFPAEIFWEEERVTSRNGRLYRTEGGR</sequence>
<evidence type="ECO:0000259" key="1">
    <source>
        <dbReference type="Pfam" id="PF17680"/>
    </source>
</evidence>
<reference evidence="2" key="1">
    <citation type="submission" date="2023-07" db="EMBL/GenBank/DDBJ databases">
        <title>Genome content predicts the carbon catabolic preferences of heterotrophic bacteria.</title>
        <authorList>
            <person name="Gralka M."/>
        </authorList>
    </citation>
    <scope>NUCLEOTIDE SEQUENCE</scope>
    <source>
        <strain evidence="2">F2M12</strain>
    </source>
</reference>
<feature type="domain" description="FlgO" evidence="1">
    <location>
        <begin position="84"/>
        <end position="215"/>
    </location>
</feature>
<dbReference type="RefSeq" id="WP_138118184.1">
    <property type="nucleotide sequence ID" value="NZ_CAXIBE010000072.1"/>
</dbReference>
<comment type="caution">
    <text evidence="2">The sequence shown here is derived from an EMBL/GenBank/DDBJ whole genome shotgun (WGS) entry which is preliminary data.</text>
</comment>
<organism evidence="2 3">
    <name type="scientific">Alteromonas stellipolaris</name>
    <dbReference type="NCBI Taxonomy" id="233316"/>
    <lineage>
        <taxon>Bacteria</taxon>
        <taxon>Pseudomonadati</taxon>
        <taxon>Pseudomonadota</taxon>
        <taxon>Gammaproteobacteria</taxon>
        <taxon>Alteromonadales</taxon>
        <taxon>Alteromonadaceae</taxon>
        <taxon>Alteromonas/Salinimonas group</taxon>
        <taxon>Alteromonas</taxon>
    </lineage>
</organism>
<dbReference type="Proteomes" id="UP001170717">
    <property type="component" value="Unassembled WGS sequence"/>
</dbReference>
<proteinExistence type="predicted"/>
<evidence type="ECO:0000313" key="2">
    <source>
        <dbReference type="EMBL" id="MDO6577300.1"/>
    </source>
</evidence>
<dbReference type="EMBL" id="JAUOQI010000004">
    <property type="protein sequence ID" value="MDO6577300.1"/>
    <property type="molecule type" value="Genomic_DNA"/>
</dbReference>
<dbReference type="Pfam" id="PF17680">
    <property type="entry name" value="FlgO"/>
    <property type="match status" value="1"/>
</dbReference>
<dbReference type="AlphaFoldDB" id="A0AAW7YY40"/>
<name>A0AAW7YY40_9ALTE</name>
<accession>A0AAW7YY40</accession>
<dbReference type="InterPro" id="IPR041215">
    <property type="entry name" value="FlgO_dom"/>
</dbReference>
<protein>
    <submittedName>
        <fullName evidence="2">FlgO family outer membrane protein</fullName>
    </submittedName>
</protein>
<evidence type="ECO:0000313" key="3">
    <source>
        <dbReference type="Proteomes" id="UP001170717"/>
    </source>
</evidence>